<dbReference type="InterPro" id="IPR001940">
    <property type="entry name" value="Peptidase_S1C"/>
</dbReference>
<dbReference type="Gene3D" id="2.40.10.120">
    <property type="match status" value="1"/>
</dbReference>
<reference evidence="6 7" key="1">
    <citation type="journal article" date="2016" name="Nat. Commun.">
        <title>Thousands of microbial genomes shed light on interconnected biogeochemical processes in an aquifer system.</title>
        <authorList>
            <person name="Anantharaman K."/>
            <person name="Brown C.T."/>
            <person name="Hug L.A."/>
            <person name="Sharon I."/>
            <person name="Castelle C.J."/>
            <person name="Probst A.J."/>
            <person name="Thomas B.C."/>
            <person name="Singh A."/>
            <person name="Wilkins M.J."/>
            <person name="Karaoz U."/>
            <person name="Brodie E.L."/>
            <person name="Williams K.H."/>
            <person name="Hubbard S.S."/>
            <person name="Banfield J.F."/>
        </authorList>
    </citation>
    <scope>NUCLEOTIDE SEQUENCE [LARGE SCALE GENOMIC DNA]</scope>
</reference>
<feature type="signal peptide" evidence="4">
    <location>
        <begin position="1"/>
        <end position="31"/>
    </location>
</feature>
<evidence type="ECO:0000259" key="5">
    <source>
        <dbReference type="PROSITE" id="PS50106"/>
    </source>
</evidence>
<dbReference type="GO" id="GO:0004252">
    <property type="term" value="F:serine-type endopeptidase activity"/>
    <property type="evidence" value="ECO:0007669"/>
    <property type="project" value="InterPro"/>
</dbReference>
<dbReference type="PANTHER" id="PTHR43343">
    <property type="entry name" value="PEPTIDASE S12"/>
    <property type="match status" value="1"/>
</dbReference>
<evidence type="ECO:0000313" key="7">
    <source>
        <dbReference type="Proteomes" id="UP000178723"/>
    </source>
</evidence>
<feature type="compositionally biased region" description="Polar residues" evidence="3">
    <location>
        <begin position="36"/>
        <end position="56"/>
    </location>
</feature>
<comment type="caution">
    <text evidence="6">The sequence shown here is derived from an EMBL/GenBank/DDBJ whole genome shotgun (WGS) entry which is preliminary data.</text>
</comment>
<dbReference type="SMART" id="SM00228">
    <property type="entry name" value="PDZ"/>
    <property type="match status" value="1"/>
</dbReference>
<dbReference type="GO" id="GO:0006508">
    <property type="term" value="P:proteolysis"/>
    <property type="evidence" value="ECO:0007669"/>
    <property type="project" value="UniProtKB-KW"/>
</dbReference>
<feature type="chain" id="PRO_5009533233" description="PDZ domain-containing protein" evidence="4">
    <location>
        <begin position="32"/>
        <end position="392"/>
    </location>
</feature>
<evidence type="ECO:0000256" key="3">
    <source>
        <dbReference type="SAM" id="MobiDB-lite"/>
    </source>
</evidence>
<organism evidence="6 7">
    <name type="scientific">Candidatus Uhrbacteria bacterium RIFCSPLOWO2_02_FULL_48_12</name>
    <dbReference type="NCBI Taxonomy" id="1802407"/>
    <lineage>
        <taxon>Bacteria</taxon>
        <taxon>Candidatus Uhriibacteriota</taxon>
    </lineage>
</organism>
<dbReference type="InterPro" id="IPR001478">
    <property type="entry name" value="PDZ"/>
</dbReference>
<feature type="region of interest" description="Disordered" evidence="3">
    <location>
        <begin position="36"/>
        <end position="66"/>
    </location>
</feature>
<evidence type="ECO:0000256" key="2">
    <source>
        <dbReference type="ARBA" id="ARBA00022801"/>
    </source>
</evidence>
<dbReference type="Proteomes" id="UP000178723">
    <property type="component" value="Unassembled WGS sequence"/>
</dbReference>
<proteinExistence type="predicted"/>
<dbReference type="PANTHER" id="PTHR43343:SF3">
    <property type="entry name" value="PROTEASE DO-LIKE 8, CHLOROPLASTIC"/>
    <property type="match status" value="1"/>
</dbReference>
<dbReference type="SUPFAM" id="SSF50494">
    <property type="entry name" value="Trypsin-like serine proteases"/>
    <property type="match status" value="1"/>
</dbReference>
<keyword evidence="2" id="KW-0378">Hydrolase</keyword>
<dbReference type="STRING" id="1802407.A3I40_01130"/>
<keyword evidence="4" id="KW-0732">Signal</keyword>
<dbReference type="InterPro" id="IPR009003">
    <property type="entry name" value="Peptidase_S1_PA"/>
</dbReference>
<gene>
    <name evidence="6" type="ORF">A3I40_01130</name>
</gene>
<feature type="domain" description="PDZ" evidence="5">
    <location>
        <begin position="325"/>
        <end position="377"/>
    </location>
</feature>
<dbReference type="AlphaFoldDB" id="A0A1F7VAD8"/>
<evidence type="ECO:0000313" key="6">
    <source>
        <dbReference type="EMBL" id="OGL87510.1"/>
    </source>
</evidence>
<keyword evidence="1" id="KW-0645">Protease</keyword>
<dbReference type="CDD" id="cd06779">
    <property type="entry name" value="cpPDZ_Deg_HtrA-like"/>
    <property type="match status" value="1"/>
</dbReference>
<dbReference type="PRINTS" id="PR00834">
    <property type="entry name" value="PROTEASES2C"/>
</dbReference>
<dbReference type="Gene3D" id="2.30.42.10">
    <property type="match status" value="1"/>
</dbReference>
<dbReference type="SUPFAM" id="SSF50156">
    <property type="entry name" value="PDZ domain-like"/>
    <property type="match status" value="1"/>
</dbReference>
<dbReference type="Pfam" id="PF13365">
    <property type="entry name" value="Trypsin_2"/>
    <property type="match status" value="1"/>
</dbReference>
<dbReference type="InterPro" id="IPR051201">
    <property type="entry name" value="Chloro_Bact_Ser_Proteases"/>
</dbReference>
<dbReference type="InterPro" id="IPR036034">
    <property type="entry name" value="PDZ_sf"/>
</dbReference>
<evidence type="ECO:0000256" key="4">
    <source>
        <dbReference type="SAM" id="SignalP"/>
    </source>
</evidence>
<sequence length="392" mass="41411">MDMKRTKYHLIIYVSALAILLAAATSSFSLAISTNKQTAPTKPSPAKVTTSNNKGVTTPAPKPTSLSAPVLSEEEKLIALIERALPSVVNIVGYRLNSNGAKEVISRGTGFIVGADGLLLTNRHVVSQDDLNYTIFFTDGSKYTASILGRDPLNDLAILRISGTKFPALPLGNSDKIRIGQTAIAIGNSLGRYSNTVTKGIISGLGRSVAASDNITGQTETLDDVIQTDAAINLGNSGGPLLNSKGEVLGINTAIEQAGRGVGFAIPINDAKKVLESYQRFGRIVRPYLGVRYISVTPDVQDQYKLNFDYGALINAGEVPSGPAIVPDSPAAKAGLSEGDVILAVNGTLVRGNTTLLKLIQQKKPGDFITLMVVRGLFVINLEATLSELPPR</sequence>
<protein>
    <recommendedName>
        <fullName evidence="5">PDZ domain-containing protein</fullName>
    </recommendedName>
</protein>
<accession>A0A1F7VAD8</accession>
<dbReference type="Pfam" id="PF13180">
    <property type="entry name" value="PDZ_2"/>
    <property type="match status" value="1"/>
</dbReference>
<dbReference type="PROSITE" id="PS50106">
    <property type="entry name" value="PDZ"/>
    <property type="match status" value="1"/>
</dbReference>
<dbReference type="EMBL" id="MGEP01000003">
    <property type="protein sequence ID" value="OGL87510.1"/>
    <property type="molecule type" value="Genomic_DNA"/>
</dbReference>
<name>A0A1F7VAD8_9BACT</name>
<evidence type="ECO:0000256" key="1">
    <source>
        <dbReference type="ARBA" id="ARBA00022670"/>
    </source>
</evidence>